<dbReference type="Gene3D" id="1.10.287.110">
    <property type="entry name" value="DnaJ domain"/>
    <property type="match status" value="1"/>
</dbReference>
<dbReference type="Pfam" id="PF11875">
    <property type="entry name" value="DnaJ-like_C11_C"/>
    <property type="match status" value="2"/>
</dbReference>
<reference evidence="4 5" key="1">
    <citation type="journal article" date="2008" name="Nature">
        <title>The genome of Laccaria bicolor provides insights into mycorrhizal symbiosis.</title>
        <authorList>
            <person name="Martin F."/>
            <person name="Aerts A."/>
            <person name="Ahren D."/>
            <person name="Brun A."/>
            <person name="Danchin E.G.J."/>
            <person name="Duchaussoy F."/>
            <person name="Gibon J."/>
            <person name="Kohler A."/>
            <person name="Lindquist E."/>
            <person name="Pereda V."/>
            <person name="Salamov A."/>
            <person name="Shapiro H.J."/>
            <person name="Wuyts J."/>
            <person name="Blaudez D."/>
            <person name="Buee M."/>
            <person name="Brokstein P."/>
            <person name="Canbaeck B."/>
            <person name="Cohen D."/>
            <person name="Courty P.E."/>
            <person name="Coutinho P.M."/>
            <person name="Delaruelle C."/>
            <person name="Detter J.C."/>
            <person name="Deveau A."/>
            <person name="DiFazio S."/>
            <person name="Duplessis S."/>
            <person name="Fraissinet-Tachet L."/>
            <person name="Lucic E."/>
            <person name="Frey-Klett P."/>
            <person name="Fourrey C."/>
            <person name="Feussner I."/>
            <person name="Gay G."/>
            <person name="Grimwood J."/>
            <person name="Hoegger P.J."/>
            <person name="Jain P."/>
            <person name="Kilaru S."/>
            <person name="Labbe J."/>
            <person name="Lin Y.C."/>
            <person name="Legue V."/>
            <person name="Le Tacon F."/>
            <person name="Marmeisse R."/>
            <person name="Melayah D."/>
            <person name="Montanini B."/>
            <person name="Muratet M."/>
            <person name="Nehls U."/>
            <person name="Niculita-Hirzel H."/>
            <person name="Oudot-Le Secq M.P."/>
            <person name="Peter M."/>
            <person name="Quesneville H."/>
            <person name="Rajashekar B."/>
            <person name="Reich M."/>
            <person name="Rouhier N."/>
            <person name="Schmutz J."/>
            <person name="Yin T."/>
            <person name="Chalot M."/>
            <person name="Henrissat B."/>
            <person name="Kuees U."/>
            <person name="Lucas S."/>
            <person name="Van de Peer Y."/>
            <person name="Podila G.K."/>
            <person name="Polle A."/>
            <person name="Pukkila P.J."/>
            <person name="Richardson P.M."/>
            <person name="Rouze P."/>
            <person name="Sanders I.R."/>
            <person name="Stajich J.E."/>
            <person name="Tunlid A."/>
            <person name="Tuskan G."/>
            <person name="Grigoriev I.V."/>
        </authorList>
    </citation>
    <scope>NUCLEOTIDE SEQUENCE [LARGE SCALE GENOMIC DNA]</scope>
    <source>
        <strain evidence="5">S238N-H82 / ATCC MYA-4686</strain>
    </source>
</reference>
<dbReference type="PANTHER" id="PTHR44157">
    <property type="entry name" value="DNAJ HOMOLOG SUBFAMILY C MEMBER 11"/>
    <property type="match status" value="1"/>
</dbReference>
<dbReference type="GO" id="GO:0005739">
    <property type="term" value="C:mitochondrion"/>
    <property type="evidence" value="ECO:0007669"/>
    <property type="project" value="GOC"/>
</dbReference>
<sequence length="598" mass="66639">MAENGFTIERNGTFYSILNVHKDASQAEINERHRALSLIFHPDRQQDEAAKETATREFLKIQKAYQVLSDPFLRLVYDTLGERGLAISWPEELQTKPTEEIRHTLTSTILELDRKQKRDLILPRGKVACSILAGSLFSADVGSASDKWTTSLSKRIRGVHFVPISVSHNVQKKINEKTSVGFEARATFTGNKAASPDYLGTVRHQWSPRIESVANLSFLYPHVTKVETTYRDEDNTLKVKGVVASNYHLVPPALTVSFSRKLFRSGPERGKITLHLGRKFPSLALMYLSPPSINLSTLVRQKQSLPSISGFQYRAIEKAFGISFMGILPKLSASAAVTFTELSTRIRVALEYGLEGLSWSFSAQWSGDAVGVSASTVIQATAILLQLDFSYLEQQLSLPIILSTEFNAFIAWGTIILPTACALLGHHFLIIPGRRLRRLAKIQAAHKIFEEDSDSRKERNAVENLLKDSAGRSARVERGKEGLVIEEAMYGAAEADEAARNLSLNVTTPVQALVRKSQLYIPGGTKVSDRNFDHPILIPFLIHTFCQSVLQGFSDPAPFTSKSLRVRYLFRGRIHYADIPDNVPVVLPLAEHELEKCT</sequence>
<evidence type="ECO:0000313" key="5">
    <source>
        <dbReference type="Proteomes" id="UP000001194"/>
    </source>
</evidence>
<keyword evidence="2" id="KW-0812">Transmembrane</keyword>
<accession>B0D6Q8</accession>
<dbReference type="AlphaFoldDB" id="B0D6Q8"/>
<dbReference type="FunCoup" id="B0D6Q8">
    <property type="interactions" value="259"/>
</dbReference>
<dbReference type="InParanoid" id="B0D6Q8"/>
<protein>
    <submittedName>
        <fullName evidence="4">Predicted protein</fullName>
    </submittedName>
</protein>
<dbReference type="GO" id="GO:0042407">
    <property type="term" value="P:cristae formation"/>
    <property type="evidence" value="ECO:0007669"/>
    <property type="project" value="TreeGrafter"/>
</dbReference>
<dbReference type="InterPro" id="IPR036869">
    <property type="entry name" value="J_dom_sf"/>
</dbReference>
<dbReference type="InterPro" id="IPR055225">
    <property type="entry name" value="DNAJC11-like_beta-barrel"/>
</dbReference>
<dbReference type="InterPro" id="IPR001623">
    <property type="entry name" value="DnaJ_domain"/>
</dbReference>
<dbReference type="PRINTS" id="PR00625">
    <property type="entry name" value="JDOMAIN"/>
</dbReference>
<evidence type="ECO:0000256" key="2">
    <source>
        <dbReference type="SAM" id="Phobius"/>
    </source>
</evidence>
<dbReference type="Proteomes" id="UP000001194">
    <property type="component" value="Unassembled WGS sequence"/>
</dbReference>
<dbReference type="PANTHER" id="PTHR44157:SF1">
    <property type="entry name" value="DNAJ HOMOLOG SUBFAMILY C MEMBER 11"/>
    <property type="match status" value="1"/>
</dbReference>
<evidence type="ECO:0000256" key="1">
    <source>
        <dbReference type="ARBA" id="ARBA00023186"/>
    </source>
</evidence>
<dbReference type="Pfam" id="PF22774">
    <property type="entry name" value="DNAJC11_beta-barrel"/>
    <property type="match status" value="1"/>
</dbReference>
<keyword evidence="1" id="KW-0143">Chaperone</keyword>
<dbReference type="InterPro" id="IPR052243">
    <property type="entry name" value="Mito_inner_membrane_organizer"/>
</dbReference>
<dbReference type="RefSeq" id="XP_001879868.1">
    <property type="nucleotide sequence ID" value="XM_001879833.1"/>
</dbReference>
<dbReference type="KEGG" id="lbc:LACBIDRAFT_318663"/>
<dbReference type="PROSITE" id="PS50076">
    <property type="entry name" value="DNAJ_2"/>
    <property type="match status" value="1"/>
</dbReference>
<evidence type="ECO:0000259" key="3">
    <source>
        <dbReference type="PROSITE" id="PS50076"/>
    </source>
</evidence>
<dbReference type="SMART" id="SM00271">
    <property type="entry name" value="DnaJ"/>
    <property type="match status" value="1"/>
</dbReference>
<dbReference type="HOGENOM" id="CLU_019611_0_1_1"/>
<name>B0D6Q8_LACBS</name>
<dbReference type="GeneID" id="6075455"/>
<proteinExistence type="predicted"/>
<gene>
    <name evidence="4" type="ORF">LACBIDRAFT_318663</name>
</gene>
<dbReference type="Pfam" id="PF00226">
    <property type="entry name" value="DnaJ"/>
    <property type="match status" value="1"/>
</dbReference>
<keyword evidence="2" id="KW-1133">Transmembrane helix</keyword>
<keyword evidence="2" id="KW-0472">Membrane</keyword>
<dbReference type="InterPro" id="IPR024586">
    <property type="entry name" value="DnaJ-like_C11_C"/>
</dbReference>
<organism evidence="5">
    <name type="scientific">Laccaria bicolor (strain S238N-H82 / ATCC MYA-4686)</name>
    <name type="common">Bicoloured deceiver</name>
    <name type="synonym">Laccaria laccata var. bicolor</name>
    <dbReference type="NCBI Taxonomy" id="486041"/>
    <lineage>
        <taxon>Eukaryota</taxon>
        <taxon>Fungi</taxon>
        <taxon>Dikarya</taxon>
        <taxon>Basidiomycota</taxon>
        <taxon>Agaricomycotina</taxon>
        <taxon>Agaricomycetes</taxon>
        <taxon>Agaricomycetidae</taxon>
        <taxon>Agaricales</taxon>
        <taxon>Agaricineae</taxon>
        <taxon>Hydnangiaceae</taxon>
        <taxon>Laccaria</taxon>
    </lineage>
</organism>
<feature type="transmembrane region" description="Helical" evidence="2">
    <location>
        <begin position="409"/>
        <end position="431"/>
    </location>
</feature>
<evidence type="ECO:0000313" key="4">
    <source>
        <dbReference type="EMBL" id="EDR09519.1"/>
    </source>
</evidence>
<dbReference type="STRING" id="486041.B0D6Q8"/>
<dbReference type="SUPFAM" id="SSF46565">
    <property type="entry name" value="Chaperone J-domain"/>
    <property type="match status" value="1"/>
</dbReference>
<feature type="domain" description="J" evidence="3">
    <location>
        <begin position="13"/>
        <end position="81"/>
    </location>
</feature>
<dbReference type="CDD" id="cd06257">
    <property type="entry name" value="DnaJ"/>
    <property type="match status" value="1"/>
</dbReference>
<keyword evidence="5" id="KW-1185">Reference proteome</keyword>
<dbReference type="EMBL" id="DS547099">
    <property type="protein sequence ID" value="EDR09519.1"/>
    <property type="molecule type" value="Genomic_DNA"/>
</dbReference>
<dbReference type="OrthoDB" id="10248838at2759"/>